<feature type="region of interest" description="Disordered" evidence="5">
    <location>
        <begin position="1"/>
        <end position="70"/>
    </location>
</feature>
<reference evidence="7" key="1">
    <citation type="submission" date="2015-04" db="UniProtKB">
        <authorList>
            <consortium name="EnsemblPlants"/>
        </authorList>
    </citation>
    <scope>IDENTIFICATION</scope>
    <source>
        <strain evidence="7">SL10</strain>
    </source>
</reference>
<accession>A0A0E0GK75</accession>
<proteinExistence type="inferred from homology"/>
<keyword evidence="2" id="KW-0285">Flavoprotein</keyword>
<evidence type="ECO:0000256" key="4">
    <source>
        <dbReference type="ARBA" id="ARBA00023002"/>
    </source>
</evidence>
<dbReference type="Gene3D" id="3.50.50.60">
    <property type="entry name" value="FAD/NAD(P)-binding domain"/>
    <property type="match status" value="1"/>
</dbReference>
<dbReference type="AlphaFoldDB" id="A0A0E0GK75"/>
<keyword evidence="3" id="KW-0274">FAD</keyword>
<keyword evidence="8" id="KW-1185">Reference proteome</keyword>
<comment type="similarity">
    <text evidence="1">Belongs to the GMC oxidoreductase family.</text>
</comment>
<evidence type="ECO:0000313" key="8">
    <source>
        <dbReference type="Proteomes" id="UP000006591"/>
    </source>
</evidence>
<dbReference type="SUPFAM" id="SSF51905">
    <property type="entry name" value="FAD/NAD(P)-binding domain"/>
    <property type="match status" value="1"/>
</dbReference>
<evidence type="ECO:0000259" key="6">
    <source>
        <dbReference type="Pfam" id="PF05199"/>
    </source>
</evidence>
<dbReference type="GO" id="GO:0016614">
    <property type="term" value="F:oxidoreductase activity, acting on CH-OH group of donors"/>
    <property type="evidence" value="ECO:0007669"/>
    <property type="project" value="InterPro"/>
</dbReference>
<keyword evidence="4" id="KW-0560">Oxidoreductase</keyword>
<feature type="compositionally biased region" description="Basic and acidic residues" evidence="5">
    <location>
        <begin position="49"/>
        <end position="64"/>
    </location>
</feature>
<evidence type="ECO:0000256" key="5">
    <source>
        <dbReference type="SAM" id="MobiDB-lite"/>
    </source>
</evidence>
<dbReference type="EnsemblPlants" id="ONIVA03G12590.1">
    <property type="protein sequence ID" value="ONIVA03G12590.1"/>
    <property type="gene ID" value="ONIVA03G12590"/>
</dbReference>
<evidence type="ECO:0000256" key="1">
    <source>
        <dbReference type="ARBA" id="ARBA00010790"/>
    </source>
</evidence>
<dbReference type="PANTHER" id="PTHR46056:SF12">
    <property type="entry name" value="LONG-CHAIN-ALCOHOL OXIDASE"/>
    <property type="match status" value="1"/>
</dbReference>
<evidence type="ECO:0000313" key="7">
    <source>
        <dbReference type="EnsemblPlants" id="ONIVA03G12590.1"/>
    </source>
</evidence>
<feature type="domain" description="Glucose-methanol-choline oxidoreductase C-terminal" evidence="6">
    <location>
        <begin position="79"/>
        <end position="130"/>
    </location>
</feature>
<dbReference type="HOGENOM" id="CLU_1941478_0_0_1"/>
<dbReference type="PANTHER" id="PTHR46056">
    <property type="entry name" value="LONG-CHAIN-ALCOHOL OXIDASE"/>
    <property type="match status" value="1"/>
</dbReference>
<reference evidence="7" key="2">
    <citation type="submission" date="2018-04" db="EMBL/GenBank/DDBJ databases">
        <title>OnivRS2 (Oryza nivara Reference Sequence Version 2).</title>
        <authorList>
            <person name="Zhang J."/>
            <person name="Kudrna D."/>
            <person name="Lee S."/>
            <person name="Talag J."/>
            <person name="Rajasekar S."/>
            <person name="Welchert J."/>
            <person name="Hsing Y.-I."/>
            <person name="Wing R.A."/>
        </authorList>
    </citation>
    <scope>NUCLEOTIDE SEQUENCE [LARGE SCALE GENOMIC DNA]</scope>
    <source>
        <strain evidence="7">SL10</strain>
    </source>
</reference>
<protein>
    <recommendedName>
        <fullName evidence="6">Glucose-methanol-choline oxidoreductase C-terminal domain-containing protein</fullName>
    </recommendedName>
</protein>
<name>A0A0E0GK75_ORYNI</name>
<dbReference type="Gramene" id="ONIVA03G12590.1">
    <property type="protein sequence ID" value="ONIVA03G12590.1"/>
    <property type="gene ID" value="ONIVA03G12590"/>
</dbReference>
<dbReference type="InterPro" id="IPR036188">
    <property type="entry name" value="FAD/NAD-bd_sf"/>
</dbReference>
<sequence>MEGRESRDATVGSSAVPPLSPSPSPTSSLCVGRGGERSVGRGGRSVLKKRSEDVEKRRRLEEAQVRGPWSKSETWGLFCSAHHMGNCRMGATAGNGAVDACGERWEAGRLYVCNSSVLPTAVGVNPMITI</sequence>
<dbReference type="InterPro" id="IPR007867">
    <property type="entry name" value="GMC_OxRtase_C"/>
</dbReference>
<dbReference type="STRING" id="4536.A0A0E0GK75"/>
<dbReference type="Pfam" id="PF05199">
    <property type="entry name" value="GMC_oxred_C"/>
    <property type="match status" value="1"/>
</dbReference>
<evidence type="ECO:0000256" key="2">
    <source>
        <dbReference type="ARBA" id="ARBA00022630"/>
    </source>
</evidence>
<organism evidence="7">
    <name type="scientific">Oryza nivara</name>
    <name type="common">Indian wild rice</name>
    <name type="synonym">Oryza sativa f. spontanea</name>
    <dbReference type="NCBI Taxonomy" id="4536"/>
    <lineage>
        <taxon>Eukaryota</taxon>
        <taxon>Viridiplantae</taxon>
        <taxon>Streptophyta</taxon>
        <taxon>Embryophyta</taxon>
        <taxon>Tracheophyta</taxon>
        <taxon>Spermatophyta</taxon>
        <taxon>Magnoliopsida</taxon>
        <taxon>Liliopsida</taxon>
        <taxon>Poales</taxon>
        <taxon>Poaceae</taxon>
        <taxon>BOP clade</taxon>
        <taxon>Oryzoideae</taxon>
        <taxon>Oryzeae</taxon>
        <taxon>Oryzinae</taxon>
        <taxon>Oryza</taxon>
    </lineage>
</organism>
<evidence type="ECO:0000256" key="3">
    <source>
        <dbReference type="ARBA" id="ARBA00022827"/>
    </source>
</evidence>
<dbReference type="Proteomes" id="UP000006591">
    <property type="component" value="Chromosome 3"/>
</dbReference>